<keyword evidence="3" id="KW-0560">Oxidoreductase</keyword>
<dbReference type="Gene3D" id="3.40.30.10">
    <property type="entry name" value="Glutaredoxin"/>
    <property type="match status" value="1"/>
</dbReference>
<reference evidence="8 9" key="1">
    <citation type="journal article" date="2018" name="Mol. Plant">
        <title>The genome of Artemisia annua provides insight into the evolution of Asteraceae family and artemisinin biosynthesis.</title>
        <authorList>
            <person name="Shen Q."/>
            <person name="Zhang L."/>
            <person name="Liao Z."/>
            <person name="Wang S."/>
            <person name="Yan T."/>
            <person name="Shi P."/>
            <person name="Liu M."/>
            <person name="Fu X."/>
            <person name="Pan Q."/>
            <person name="Wang Y."/>
            <person name="Lv Z."/>
            <person name="Lu X."/>
            <person name="Zhang F."/>
            <person name="Jiang W."/>
            <person name="Ma Y."/>
            <person name="Chen M."/>
            <person name="Hao X."/>
            <person name="Li L."/>
            <person name="Tang Y."/>
            <person name="Lv G."/>
            <person name="Zhou Y."/>
            <person name="Sun X."/>
            <person name="Brodelius P.E."/>
            <person name="Rose J.K.C."/>
            <person name="Tang K."/>
        </authorList>
    </citation>
    <scope>NUCLEOTIDE SEQUENCE [LARGE SCALE GENOMIC DNA]</scope>
    <source>
        <strain evidence="9">cv. Huhao1</strain>
        <tissue evidence="8">Leaf</tissue>
    </source>
</reference>
<evidence type="ECO:0000256" key="4">
    <source>
        <dbReference type="ARBA" id="ARBA00023027"/>
    </source>
</evidence>
<dbReference type="Pfam" id="PF13905">
    <property type="entry name" value="Thioredoxin_8"/>
    <property type="match status" value="1"/>
</dbReference>
<evidence type="ECO:0000256" key="6">
    <source>
        <dbReference type="ARBA" id="ARBA00047804"/>
    </source>
</evidence>
<keyword evidence="9" id="KW-1185">Reference proteome</keyword>
<feature type="domain" description="Thioredoxin-like fold" evidence="7">
    <location>
        <begin position="5"/>
        <end position="86"/>
    </location>
</feature>
<comment type="catalytic activity">
    <reaction evidence="6">
        <text>[protein]-dithiol + NADP(+) = [protein]-disulfide + NADPH + H(+)</text>
        <dbReference type="Rhea" id="RHEA:18753"/>
        <dbReference type="Rhea" id="RHEA-COMP:10593"/>
        <dbReference type="Rhea" id="RHEA-COMP:10594"/>
        <dbReference type="ChEBI" id="CHEBI:15378"/>
        <dbReference type="ChEBI" id="CHEBI:29950"/>
        <dbReference type="ChEBI" id="CHEBI:50058"/>
        <dbReference type="ChEBI" id="CHEBI:57783"/>
        <dbReference type="ChEBI" id="CHEBI:58349"/>
        <dbReference type="EC" id="1.8.1.8"/>
    </reaction>
</comment>
<name>A0A2U1KE75_ARTAN</name>
<dbReference type="PANTHER" id="PTHR13871:SF96">
    <property type="entry name" value="THIOREDOXIN DOMAIN-CONTAINING PROTEIN"/>
    <property type="match status" value="1"/>
</dbReference>
<protein>
    <recommendedName>
        <fullName evidence="1">protein-disulfide reductase</fullName>
        <ecNumber evidence="1">1.8.1.8</ecNumber>
    </recommendedName>
</protein>
<dbReference type="Proteomes" id="UP000245207">
    <property type="component" value="Unassembled WGS sequence"/>
</dbReference>
<dbReference type="InterPro" id="IPR036249">
    <property type="entry name" value="Thioredoxin-like_sf"/>
</dbReference>
<dbReference type="AlphaFoldDB" id="A0A2U1KE75"/>
<evidence type="ECO:0000259" key="7">
    <source>
        <dbReference type="Pfam" id="PF13905"/>
    </source>
</evidence>
<dbReference type="EMBL" id="PKPP01020767">
    <property type="protein sequence ID" value="PWA35066.1"/>
    <property type="molecule type" value="Genomic_DNA"/>
</dbReference>
<keyword evidence="4" id="KW-0520">NAD</keyword>
<dbReference type="STRING" id="35608.A0A2U1KE75"/>
<dbReference type="SUPFAM" id="SSF52833">
    <property type="entry name" value="Thioredoxin-like"/>
    <property type="match status" value="1"/>
</dbReference>
<dbReference type="InterPro" id="IPR012336">
    <property type="entry name" value="Thioredoxin-like_fold"/>
</dbReference>
<dbReference type="PANTHER" id="PTHR13871">
    <property type="entry name" value="THIOREDOXIN"/>
    <property type="match status" value="1"/>
</dbReference>
<proteinExistence type="predicted"/>
<dbReference type="EC" id="1.8.1.8" evidence="1"/>
<evidence type="ECO:0000256" key="1">
    <source>
        <dbReference type="ARBA" id="ARBA00012612"/>
    </source>
</evidence>
<evidence type="ECO:0000256" key="3">
    <source>
        <dbReference type="ARBA" id="ARBA00023002"/>
    </source>
</evidence>
<dbReference type="InterPro" id="IPR052259">
    <property type="entry name" value="Nucleoredoxin-like"/>
</dbReference>
<keyword evidence="2" id="KW-0677">Repeat</keyword>
<evidence type="ECO:0000313" key="8">
    <source>
        <dbReference type="EMBL" id="PWA35066.1"/>
    </source>
</evidence>
<sequence length="151" mass="17428">MGGCSSWCPPCQRFTPNLIDVYNELSDKGDFEIVYISADEDKESYNDYFSKMPWLAVPFFDTKTREALDGCSKVSGMPHLVFIDEKYRSQGYPFTPEWVKEIKDMIAGDNRNVKDIIYNVVFGASTGLTYFRMAKTQEAKRAFNRILIQTR</sequence>
<evidence type="ECO:0000256" key="5">
    <source>
        <dbReference type="ARBA" id="ARBA00047388"/>
    </source>
</evidence>
<dbReference type="GO" id="GO:0047134">
    <property type="term" value="F:protein-disulfide reductase [NAD(P)H] activity"/>
    <property type="evidence" value="ECO:0007669"/>
    <property type="project" value="UniProtKB-EC"/>
</dbReference>
<accession>A0A2U1KE75</accession>
<evidence type="ECO:0000256" key="2">
    <source>
        <dbReference type="ARBA" id="ARBA00022737"/>
    </source>
</evidence>
<comment type="catalytic activity">
    <reaction evidence="5">
        <text>[protein]-dithiol + NAD(+) = [protein]-disulfide + NADH + H(+)</text>
        <dbReference type="Rhea" id="RHEA:18749"/>
        <dbReference type="Rhea" id="RHEA-COMP:10593"/>
        <dbReference type="Rhea" id="RHEA-COMP:10594"/>
        <dbReference type="ChEBI" id="CHEBI:15378"/>
        <dbReference type="ChEBI" id="CHEBI:29950"/>
        <dbReference type="ChEBI" id="CHEBI:50058"/>
        <dbReference type="ChEBI" id="CHEBI:57540"/>
        <dbReference type="ChEBI" id="CHEBI:57945"/>
        <dbReference type="EC" id="1.8.1.8"/>
    </reaction>
</comment>
<organism evidence="8 9">
    <name type="scientific">Artemisia annua</name>
    <name type="common">Sweet wormwood</name>
    <dbReference type="NCBI Taxonomy" id="35608"/>
    <lineage>
        <taxon>Eukaryota</taxon>
        <taxon>Viridiplantae</taxon>
        <taxon>Streptophyta</taxon>
        <taxon>Embryophyta</taxon>
        <taxon>Tracheophyta</taxon>
        <taxon>Spermatophyta</taxon>
        <taxon>Magnoliopsida</taxon>
        <taxon>eudicotyledons</taxon>
        <taxon>Gunneridae</taxon>
        <taxon>Pentapetalae</taxon>
        <taxon>asterids</taxon>
        <taxon>campanulids</taxon>
        <taxon>Asterales</taxon>
        <taxon>Asteraceae</taxon>
        <taxon>Asteroideae</taxon>
        <taxon>Anthemideae</taxon>
        <taxon>Artemisiinae</taxon>
        <taxon>Artemisia</taxon>
    </lineage>
</organism>
<comment type="caution">
    <text evidence="8">The sequence shown here is derived from an EMBL/GenBank/DDBJ whole genome shotgun (WGS) entry which is preliminary data.</text>
</comment>
<dbReference type="OrthoDB" id="1740151at2759"/>
<gene>
    <name evidence="8" type="ORF">CTI12_AA612980</name>
</gene>
<evidence type="ECO:0000313" key="9">
    <source>
        <dbReference type="Proteomes" id="UP000245207"/>
    </source>
</evidence>